<dbReference type="Proteomes" id="UP000599312">
    <property type="component" value="Unassembled WGS sequence"/>
</dbReference>
<dbReference type="GO" id="GO:0070573">
    <property type="term" value="F:metallodipeptidase activity"/>
    <property type="evidence" value="ECO:0007669"/>
    <property type="project" value="InterPro"/>
</dbReference>
<protein>
    <submittedName>
        <fullName evidence="1">Dipeptidase</fullName>
    </submittedName>
</protein>
<gene>
    <name evidence="1" type="ORF">I2H38_20120</name>
</gene>
<evidence type="ECO:0000313" key="2">
    <source>
        <dbReference type="Proteomes" id="UP000599312"/>
    </source>
</evidence>
<dbReference type="GO" id="GO:0006508">
    <property type="term" value="P:proteolysis"/>
    <property type="evidence" value="ECO:0007669"/>
    <property type="project" value="InterPro"/>
</dbReference>
<evidence type="ECO:0000313" key="1">
    <source>
        <dbReference type="EMBL" id="MBF9235672.1"/>
    </source>
</evidence>
<proteinExistence type="predicted"/>
<sequence>MQKASIMYSDAARELMKNDIVVDLLGGSLQSLGAPGEHSSLYGEMQLSAGVDAIHVSVATFATSIEPFLNEMFDYMCLFRDMSHRIMQVRTVADILTAHESGKVGVIIATQGMDCIGRNLRLISVLSELGLKIASLTYNERNHLGSGCMEPDDGPLTLVGRGAVRELRHNRIALDLSHVGYRTSMEAMEYYDGPVLFTHSNAYTLTPTARNIKDDQIRAAAQTGGLVGLTPFSAMCRKTAGVRPTIDDYIDHMEYVISLIGVDHVAIGTDFFPHSTVKWANSTKRFYPDMIGELTWPTARSEGIDQVAKIVAIPDALEKRGFSKEDIRKIMGGNAVRVLRTIWGE</sequence>
<dbReference type="AlphaFoldDB" id="A0A931FRE3"/>
<dbReference type="InterPro" id="IPR032466">
    <property type="entry name" value="Metal_Hydrolase"/>
</dbReference>
<keyword evidence="2" id="KW-1185">Reference proteome</keyword>
<dbReference type="RefSeq" id="WP_196273665.1">
    <property type="nucleotide sequence ID" value="NZ_JADQDO010000019.1"/>
</dbReference>
<name>A0A931FRE3_9HYPH</name>
<reference evidence="1" key="1">
    <citation type="submission" date="2020-11" db="EMBL/GenBank/DDBJ databases">
        <authorList>
            <person name="Kim M.K."/>
        </authorList>
    </citation>
    <scope>NUCLEOTIDE SEQUENCE</scope>
    <source>
        <strain evidence="1">BT350</strain>
    </source>
</reference>
<dbReference type="PROSITE" id="PS51365">
    <property type="entry name" value="RENAL_DIPEPTIDASE_2"/>
    <property type="match status" value="1"/>
</dbReference>
<dbReference type="PANTHER" id="PTHR10443">
    <property type="entry name" value="MICROSOMAL DIPEPTIDASE"/>
    <property type="match status" value="1"/>
</dbReference>
<dbReference type="Gene3D" id="3.20.20.140">
    <property type="entry name" value="Metal-dependent hydrolases"/>
    <property type="match status" value="1"/>
</dbReference>
<dbReference type="InterPro" id="IPR008257">
    <property type="entry name" value="Pept_M19"/>
</dbReference>
<dbReference type="PANTHER" id="PTHR10443:SF12">
    <property type="entry name" value="DIPEPTIDASE"/>
    <property type="match status" value="1"/>
</dbReference>
<dbReference type="SUPFAM" id="SSF51556">
    <property type="entry name" value="Metallo-dependent hydrolases"/>
    <property type="match status" value="1"/>
</dbReference>
<organism evidence="1 2">
    <name type="scientific">Microvirga alba</name>
    <dbReference type="NCBI Taxonomy" id="2791025"/>
    <lineage>
        <taxon>Bacteria</taxon>
        <taxon>Pseudomonadati</taxon>
        <taxon>Pseudomonadota</taxon>
        <taxon>Alphaproteobacteria</taxon>
        <taxon>Hyphomicrobiales</taxon>
        <taxon>Methylobacteriaceae</taxon>
        <taxon>Microvirga</taxon>
    </lineage>
</organism>
<accession>A0A931FRE3</accession>
<dbReference type="EMBL" id="JADQDO010000019">
    <property type="protein sequence ID" value="MBF9235672.1"/>
    <property type="molecule type" value="Genomic_DNA"/>
</dbReference>
<dbReference type="Pfam" id="PF01244">
    <property type="entry name" value="Peptidase_M19"/>
    <property type="match status" value="1"/>
</dbReference>
<comment type="caution">
    <text evidence="1">The sequence shown here is derived from an EMBL/GenBank/DDBJ whole genome shotgun (WGS) entry which is preliminary data.</text>
</comment>